<sequence>MDGTMSDADLLHEANGNVRKDETFKTEGGQVPKKRRTAASNSPQQFANAKIARQKAMMEMQASLQGGHGMNPNTNGFASDNSNNNNNNNNNASLRPEQNSHPQNDRSQDIGLPPGMSAMQYKQFINHAKASIPLQSHIQPQQNLAGHPPQVQAVDKKQNSDQPNSGPYKNPATSPQNKAGTVKGDIRSPTISPSTMYNRNGINTRSSSISSPLITAGSAVPNMGIGKGGNGVQQTMATSRGSEPVRQMTPVGGNPQGGPGHPQINQSVHGNNHQQMQDNKSQNPGMGGLNAQQFQAMVSPPIQPQQQGMQQAGMMYNPNMLTQQQQLQLQQQRKNAMAYQQGGFIQMQNAANAQNRLMQHQQPGMGHHPGLVGQGMNSFQGHPAMGSGGFPNKMQGPSGGQQPIKAESNHVQTSVQQQQQQMATGSTIGVKNSEPNQAPQVRASTVQSDGGQSIQTTYPPASTAPNSKDTEKNHGQEISQPNTSMQTTSQPSIPIPKAQSGNFGKGSTKGDSAVSTKSSAPPPTGRRVSQSSGKPRRTVKKAKGTATGSAKNTTNAGGEKNPSNSNAASQVSKTPSNAGRKTNKQDGFGAKASNITKGSAATSEAQNTKAAGAVDTKATPGGTDGGNNNSANNNNNNNNVTQVSGNETTSISSTMESHAPVSTSGGGLSSSIQGNGLLSGDAVPTLDINALTNGTYEYNYFSNSGKPGMNMFSQSSNMGFDSSGKDANGLSAEFLTGFSDSLFQMPNDDSMADFMNFGGSSAADGNGALSLGLGNINFEELMSQTLGRTSEATIDGLMTSTSMLGNGNNNNNNGNTGTNDSVDNSENSSGPPAEKQSAKA</sequence>
<feature type="compositionally biased region" description="Low complexity" evidence="1">
    <location>
        <begin position="544"/>
        <end position="558"/>
    </location>
</feature>
<feature type="compositionally biased region" description="Polar residues" evidence="1">
    <location>
        <begin position="820"/>
        <end position="830"/>
    </location>
</feature>
<feature type="compositionally biased region" description="Polar residues" evidence="1">
    <location>
        <begin position="422"/>
        <end position="467"/>
    </location>
</feature>
<feature type="compositionally biased region" description="Polar residues" evidence="1">
    <location>
        <begin position="640"/>
        <end position="670"/>
    </location>
</feature>
<evidence type="ECO:0000313" key="3">
    <source>
        <dbReference type="Proteomes" id="UP001150538"/>
    </source>
</evidence>
<feature type="compositionally biased region" description="Basic residues" evidence="1">
    <location>
        <begin position="534"/>
        <end position="543"/>
    </location>
</feature>
<feature type="compositionally biased region" description="Low complexity" evidence="1">
    <location>
        <begin position="627"/>
        <end position="639"/>
    </location>
</feature>
<feature type="compositionally biased region" description="Polar residues" evidence="1">
    <location>
        <begin position="509"/>
        <end position="519"/>
    </location>
</feature>
<dbReference type="EMBL" id="JANBPU010000151">
    <property type="protein sequence ID" value="KAJ1915320.1"/>
    <property type="molecule type" value="Genomic_DNA"/>
</dbReference>
<evidence type="ECO:0000313" key="2">
    <source>
        <dbReference type="EMBL" id="KAJ1915320.1"/>
    </source>
</evidence>
<feature type="compositionally biased region" description="Polar residues" evidence="1">
    <location>
        <begin position="38"/>
        <end position="47"/>
    </location>
</feature>
<feature type="region of interest" description="Disordered" evidence="1">
    <location>
        <begin position="363"/>
        <end position="670"/>
    </location>
</feature>
<feature type="compositionally biased region" description="Low complexity" evidence="1">
    <location>
        <begin position="805"/>
        <end position="819"/>
    </location>
</feature>
<feature type="region of interest" description="Disordered" evidence="1">
    <location>
        <begin position="141"/>
        <end position="209"/>
    </location>
</feature>
<evidence type="ECO:0000256" key="1">
    <source>
        <dbReference type="SAM" id="MobiDB-lite"/>
    </source>
</evidence>
<keyword evidence="3" id="KW-1185">Reference proteome</keyword>
<feature type="compositionally biased region" description="Polar residues" evidence="1">
    <location>
        <begin position="92"/>
        <end position="102"/>
    </location>
</feature>
<feature type="compositionally biased region" description="Polar residues" evidence="1">
    <location>
        <begin position="561"/>
        <end position="580"/>
    </location>
</feature>
<proteinExistence type="predicted"/>
<feature type="region of interest" description="Disordered" evidence="1">
    <location>
        <begin position="1"/>
        <end position="115"/>
    </location>
</feature>
<gene>
    <name evidence="2" type="ORF">H4219_004373</name>
</gene>
<reference evidence="2" key="1">
    <citation type="submission" date="2022-07" db="EMBL/GenBank/DDBJ databases">
        <title>Phylogenomic reconstructions and comparative analyses of Kickxellomycotina fungi.</title>
        <authorList>
            <person name="Reynolds N.K."/>
            <person name="Stajich J.E."/>
            <person name="Barry K."/>
            <person name="Grigoriev I.V."/>
            <person name="Crous P."/>
            <person name="Smith M.E."/>
        </authorList>
    </citation>
    <scope>NUCLEOTIDE SEQUENCE</scope>
    <source>
        <strain evidence="2">NBRC 100468</strain>
    </source>
</reference>
<feature type="compositionally biased region" description="Low complexity" evidence="1">
    <location>
        <begin position="81"/>
        <end position="91"/>
    </location>
</feature>
<organism evidence="2 3">
    <name type="scientific">Mycoemilia scoparia</name>
    <dbReference type="NCBI Taxonomy" id="417184"/>
    <lineage>
        <taxon>Eukaryota</taxon>
        <taxon>Fungi</taxon>
        <taxon>Fungi incertae sedis</taxon>
        <taxon>Zoopagomycota</taxon>
        <taxon>Kickxellomycotina</taxon>
        <taxon>Kickxellomycetes</taxon>
        <taxon>Kickxellales</taxon>
        <taxon>Kickxellaceae</taxon>
        <taxon>Mycoemilia</taxon>
    </lineage>
</organism>
<feature type="compositionally biased region" description="Polar residues" evidence="1">
    <location>
        <begin position="160"/>
        <end position="179"/>
    </location>
</feature>
<feature type="region of interest" description="Disordered" evidence="1">
    <location>
        <begin position="799"/>
        <end position="840"/>
    </location>
</feature>
<feature type="region of interest" description="Disordered" evidence="1">
    <location>
        <begin position="269"/>
        <end position="288"/>
    </location>
</feature>
<comment type="caution">
    <text evidence="2">The sequence shown here is derived from an EMBL/GenBank/DDBJ whole genome shotgun (WGS) entry which is preliminary data.</text>
</comment>
<feature type="compositionally biased region" description="Polar residues" evidence="1">
    <location>
        <begin position="189"/>
        <end position="209"/>
    </location>
</feature>
<dbReference type="Proteomes" id="UP001150538">
    <property type="component" value="Unassembled WGS sequence"/>
</dbReference>
<feature type="compositionally biased region" description="Polar residues" evidence="1">
    <location>
        <begin position="476"/>
        <end position="492"/>
    </location>
</feature>
<accession>A0A9W7ZSR2</accession>
<protein>
    <submittedName>
        <fullName evidence="2">Uncharacterized protein</fullName>
    </submittedName>
</protein>
<dbReference type="AlphaFoldDB" id="A0A9W7ZSR2"/>
<dbReference type="OrthoDB" id="10674618at2759"/>
<feature type="compositionally biased region" description="Polar residues" evidence="1">
    <location>
        <begin position="593"/>
        <end position="609"/>
    </location>
</feature>
<feature type="compositionally biased region" description="Polar residues" evidence="1">
    <location>
        <begin position="71"/>
        <end position="80"/>
    </location>
</feature>
<name>A0A9W7ZSR2_9FUNG</name>